<feature type="compositionally biased region" description="Basic residues" evidence="6">
    <location>
        <begin position="604"/>
        <end position="633"/>
    </location>
</feature>
<feature type="compositionally biased region" description="Basic and acidic residues" evidence="6">
    <location>
        <begin position="37"/>
        <end position="55"/>
    </location>
</feature>
<reference evidence="8" key="1">
    <citation type="submission" date="2022-07" db="EMBL/GenBank/DDBJ databases">
        <authorList>
            <person name="Macas J."/>
            <person name="Novak P."/>
            <person name="Neumann P."/>
        </authorList>
    </citation>
    <scope>NUCLEOTIDE SEQUENCE</scope>
</reference>
<evidence type="ECO:0000256" key="2">
    <source>
        <dbReference type="ARBA" id="ARBA00010979"/>
    </source>
</evidence>
<feature type="compositionally biased region" description="Polar residues" evidence="6">
    <location>
        <begin position="365"/>
        <end position="376"/>
    </location>
</feature>
<dbReference type="InterPro" id="IPR018972">
    <property type="entry name" value="Sas10_C_dom"/>
</dbReference>
<evidence type="ECO:0000256" key="1">
    <source>
        <dbReference type="ARBA" id="ARBA00004123"/>
    </source>
</evidence>
<feature type="region of interest" description="Disordered" evidence="6">
    <location>
        <begin position="1"/>
        <end position="92"/>
    </location>
</feature>
<dbReference type="EMBL" id="CAMAPE010000038">
    <property type="protein sequence ID" value="CAH9101447.1"/>
    <property type="molecule type" value="Genomic_DNA"/>
</dbReference>
<sequence length="664" mass="74921">MGRSSGKYKKRESNPSSKSSKTEFYNEDDDMMDDEIDAFHKQRDIVPLDIDKDANDESDEDNEHPVYDLEDDDEEDEDEEEDDDYNDDNVAKMSRQLKYLKAKVGGVDDEMHDEADEKEKERSVWSRHKPVYYKNDNQDSSDEDEEEVMRLQKKKAEGLTLEDFGLEDDTEATFEEIITKVKPTARIDSDKEEVDGTRIAYEKIQRDLNALTKEEQMDVVYSSAPELVGLLSELNEALEELDNKVNPLLSKIIVESGKKGEMNYMEAKKLLLLSYCQAITFYLLLKSEGQPVCDHPVIARLVDIKALLDKMKELDENLPSDLEVLVSKCGGTGAKERLITEDGPFETDCPPNDDPSMVVVNTQGAESNAATESAELNSPKDDKKNKLKRKFQDNQVGRQSMEMLKMRASLEEKLKQKGLLSSLAQKNESSNKRLRPVNGQLATLGDYDDEVVDPVGGSHRMSNGNAGMAHSKKFSQLVTKVNKAKVISGDDDLPKRDDVGERRRKHELRVLAGAGIKSAADDDNDVEEDEESAGNTSDDGGADANGGETDSDLEFYKQVEKKHSEKVATKQNKYSRPQLFASLPEKTADDEKRQITYQIEKNRGLTRHRNKQGKNPRKKYRTKHKDAVKRRKGQVQEIKKPSGPYGGEATGINAARSRSIRFKN</sequence>
<evidence type="ECO:0000256" key="4">
    <source>
        <dbReference type="ARBA" id="ARBA00023242"/>
    </source>
</evidence>
<feature type="compositionally biased region" description="Polar residues" evidence="6">
    <location>
        <begin position="14"/>
        <end position="23"/>
    </location>
</feature>
<feature type="region of interest" description="Disordered" evidence="6">
    <location>
        <begin position="513"/>
        <end position="664"/>
    </location>
</feature>
<feature type="compositionally biased region" description="Basic and acidic residues" evidence="6">
    <location>
        <begin position="115"/>
        <end position="124"/>
    </location>
</feature>
<organism evidence="8 9">
    <name type="scientific">Cuscuta europaea</name>
    <name type="common">European dodder</name>
    <dbReference type="NCBI Taxonomy" id="41803"/>
    <lineage>
        <taxon>Eukaryota</taxon>
        <taxon>Viridiplantae</taxon>
        <taxon>Streptophyta</taxon>
        <taxon>Embryophyta</taxon>
        <taxon>Tracheophyta</taxon>
        <taxon>Spermatophyta</taxon>
        <taxon>Magnoliopsida</taxon>
        <taxon>eudicotyledons</taxon>
        <taxon>Gunneridae</taxon>
        <taxon>Pentapetalae</taxon>
        <taxon>asterids</taxon>
        <taxon>lamiids</taxon>
        <taxon>Solanales</taxon>
        <taxon>Convolvulaceae</taxon>
        <taxon>Cuscuteae</taxon>
        <taxon>Cuscuta</taxon>
        <taxon>Cuscuta subgen. Cuscuta</taxon>
    </lineage>
</organism>
<evidence type="ECO:0000313" key="8">
    <source>
        <dbReference type="EMBL" id="CAH9101447.1"/>
    </source>
</evidence>
<feature type="compositionally biased region" description="Acidic residues" evidence="6">
    <location>
        <begin position="56"/>
        <end position="87"/>
    </location>
</feature>
<evidence type="ECO:0000256" key="5">
    <source>
        <dbReference type="SAM" id="Coils"/>
    </source>
</evidence>
<evidence type="ECO:0000313" key="9">
    <source>
        <dbReference type="Proteomes" id="UP001152484"/>
    </source>
</evidence>
<dbReference type="OrthoDB" id="1924577at2759"/>
<feature type="domain" description="Sas10 C-terminal" evidence="7">
    <location>
        <begin position="590"/>
        <end position="662"/>
    </location>
</feature>
<feature type="coiled-coil region" evidence="5">
    <location>
        <begin position="194"/>
        <end position="251"/>
    </location>
</feature>
<dbReference type="Proteomes" id="UP001152484">
    <property type="component" value="Unassembled WGS sequence"/>
</dbReference>
<feature type="region of interest" description="Disordered" evidence="6">
    <location>
        <begin position="104"/>
        <end position="144"/>
    </location>
</feature>
<feature type="region of interest" description="Disordered" evidence="6">
    <location>
        <begin position="365"/>
        <end position="400"/>
    </location>
</feature>
<dbReference type="GO" id="GO:0000462">
    <property type="term" value="P:maturation of SSU-rRNA from tricistronic rRNA transcript (SSU-rRNA, 5.8S rRNA, LSU-rRNA)"/>
    <property type="evidence" value="ECO:0007669"/>
    <property type="project" value="TreeGrafter"/>
</dbReference>
<protein>
    <recommendedName>
        <fullName evidence="7">Sas10 C-terminal domain-containing protein</fullName>
    </recommendedName>
</protein>
<dbReference type="GO" id="GO:0032040">
    <property type="term" value="C:small-subunit processome"/>
    <property type="evidence" value="ECO:0007669"/>
    <property type="project" value="TreeGrafter"/>
</dbReference>
<gene>
    <name evidence="8" type="ORF">CEURO_LOCUS15386</name>
</gene>
<name>A0A9P0ZHJ6_CUSEU</name>
<keyword evidence="3" id="KW-0597">Phosphoprotein</keyword>
<dbReference type="PANTHER" id="PTHR13237:SF8">
    <property type="entry name" value="SOMETHING ABOUT SILENCING PROTEIN 10"/>
    <property type="match status" value="1"/>
</dbReference>
<evidence type="ECO:0000259" key="7">
    <source>
        <dbReference type="Pfam" id="PF09368"/>
    </source>
</evidence>
<dbReference type="AlphaFoldDB" id="A0A9P0ZHJ6"/>
<feature type="compositionally biased region" description="Acidic residues" evidence="6">
    <location>
        <begin position="25"/>
        <end position="36"/>
    </location>
</feature>
<evidence type="ECO:0000256" key="3">
    <source>
        <dbReference type="ARBA" id="ARBA00022553"/>
    </source>
</evidence>
<comment type="similarity">
    <text evidence="2">Belongs to the SAS10 family.</text>
</comment>
<dbReference type="Pfam" id="PF04000">
    <property type="entry name" value="Sas10_Utp3"/>
    <property type="match status" value="1"/>
</dbReference>
<feature type="compositionally biased region" description="Acidic residues" evidence="6">
    <location>
        <begin position="521"/>
        <end position="532"/>
    </location>
</feature>
<feature type="compositionally biased region" description="Basic and acidic residues" evidence="6">
    <location>
        <begin position="554"/>
        <end position="568"/>
    </location>
</feature>
<evidence type="ECO:0000256" key="6">
    <source>
        <dbReference type="SAM" id="MobiDB-lite"/>
    </source>
</evidence>
<keyword evidence="4" id="KW-0539">Nucleus</keyword>
<dbReference type="InterPro" id="IPR007146">
    <property type="entry name" value="Sas10/Utp3/C1D"/>
</dbReference>
<proteinExistence type="inferred from homology"/>
<dbReference type="PANTHER" id="PTHR13237">
    <property type="entry name" value="SOMETHING ABOUT SILENCING PROTEIN 10-RELATED"/>
    <property type="match status" value="1"/>
</dbReference>
<comment type="subcellular location">
    <subcellularLocation>
        <location evidence="1">Nucleus</location>
    </subcellularLocation>
</comment>
<comment type="caution">
    <text evidence="8">The sequence shown here is derived from an EMBL/GenBank/DDBJ whole genome shotgun (WGS) entry which is preliminary data.</text>
</comment>
<dbReference type="Pfam" id="PF09368">
    <property type="entry name" value="Sas10"/>
    <property type="match status" value="1"/>
</dbReference>
<keyword evidence="5" id="KW-0175">Coiled coil</keyword>
<accession>A0A9P0ZHJ6</accession>
<feature type="compositionally biased region" description="Basic residues" evidence="6">
    <location>
        <begin position="1"/>
        <end position="10"/>
    </location>
</feature>
<keyword evidence="9" id="KW-1185">Reference proteome</keyword>